<evidence type="ECO:0000313" key="1">
    <source>
        <dbReference type="EMBL" id="ALC83394.1"/>
    </source>
</evidence>
<dbReference type="OrthoDB" id="2112405at2"/>
<protein>
    <recommendedName>
        <fullName evidence="3">WYL domain-containing protein</fullName>
    </recommendedName>
</protein>
<name>A0A0M5JAQ3_9BACI</name>
<dbReference type="STRING" id="1441095.AM592_18945"/>
<dbReference type="AlphaFoldDB" id="A0A0M5JAQ3"/>
<proteinExistence type="predicted"/>
<accession>A0A0M5JAQ3</accession>
<dbReference type="Proteomes" id="UP000067625">
    <property type="component" value="Chromosome"/>
</dbReference>
<dbReference type="RefSeq" id="WP_053605235.1">
    <property type="nucleotide sequence ID" value="NZ_CP012600.1"/>
</dbReference>
<sequence length="74" mass="8889">MDFLLRRSMKENMPVEIIYDKGNEFSKRMINVFEIEQDHVKAFCYTRNQMRTFRTERILAVAPVQIVKNYSLNA</sequence>
<keyword evidence="2" id="KW-1185">Reference proteome</keyword>
<organism evidence="1 2">
    <name type="scientific">Bacillus gobiensis</name>
    <dbReference type="NCBI Taxonomy" id="1441095"/>
    <lineage>
        <taxon>Bacteria</taxon>
        <taxon>Bacillati</taxon>
        <taxon>Bacillota</taxon>
        <taxon>Bacilli</taxon>
        <taxon>Bacillales</taxon>
        <taxon>Bacillaceae</taxon>
        <taxon>Bacillus</taxon>
    </lineage>
</organism>
<reference evidence="2" key="1">
    <citation type="submission" date="2015-08" db="EMBL/GenBank/DDBJ databases">
        <title>Genome sequencing project for genomic taxonomy and phylogenomics of Bacillus-like bacteria.</title>
        <authorList>
            <person name="Liu B."/>
            <person name="Wang J."/>
            <person name="Zhu Y."/>
            <person name="Liu G."/>
            <person name="Chen Q."/>
            <person name="Chen Z."/>
            <person name="Lan J."/>
            <person name="Che J."/>
            <person name="Ge C."/>
            <person name="Shi H."/>
            <person name="Pan Z."/>
            <person name="Liu X."/>
        </authorList>
    </citation>
    <scope>NUCLEOTIDE SEQUENCE [LARGE SCALE GENOMIC DNA]</scope>
    <source>
        <strain evidence="2">FJAT-4402</strain>
    </source>
</reference>
<dbReference type="PATRIC" id="fig|1441095.3.peg.4183"/>
<evidence type="ECO:0000313" key="2">
    <source>
        <dbReference type="Proteomes" id="UP000067625"/>
    </source>
</evidence>
<dbReference type="PROSITE" id="PS52050">
    <property type="entry name" value="WYL"/>
    <property type="match status" value="1"/>
</dbReference>
<evidence type="ECO:0008006" key="3">
    <source>
        <dbReference type="Google" id="ProtNLM"/>
    </source>
</evidence>
<reference evidence="1 2" key="2">
    <citation type="journal article" date="2016" name="Int. J. Syst. Evol. Microbiol.">
        <title>Bacillus gobiensis sp. nov., isolated from a soil sample.</title>
        <authorList>
            <person name="Liu B."/>
            <person name="Liu G.H."/>
            <person name="Cetin S."/>
            <person name="Schumann P."/>
            <person name="Pan Z.Z."/>
            <person name="Chen Q.Q."/>
        </authorList>
    </citation>
    <scope>NUCLEOTIDE SEQUENCE [LARGE SCALE GENOMIC DNA]</scope>
    <source>
        <strain evidence="1 2">FJAT-4402</strain>
    </source>
</reference>
<dbReference type="EMBL" id="CP012600">
    <property type="protein sequence ID" value="ALC83394.1"/>
    <property type="molecule type" value="Genomic_DNA"/>
</dbReference>
<gene>
    <name evidence="1" type="ORF">AM592_18945</name>
</gene>